<evidence type="ECO:0000256" key="7">
    <source>
        <dbReference type="ARBA" id="ARBA00022840"/>
    </source>
</evidence>
<evidence type="ECO:0000313" key="14">
    <source>
        <dbReference type="Proteomes" id="UP000027138"/>
    </source>
</evidence>
<dbReference type="FunFam" id="3.30.200.20:FF:000228">
    <property type="entry name" value="Serine/threonine-protein kinase BIK1"/>
    <property type="match status" value="1"/>
</dbReference>
<keyword evidence="14" id="KW-1185">Reference proteome</keyword>
<dbReference type="PANTHER" id="PTHR45621">
    <property type="entry name" value="OS01G0588500 PROTEIN-RELATED"/>
    <property type="match status" value="1"/>
</dbReference>
<keyword evidence="4" id="KW-0808">Transferase</keyword>
<keyword evidence="7 10" id="KW-0067">ATP-binding</keyword>
<evidence type="ECO:0000256" key="11">
    <source>
        <dbReference type="SAM" id="MobiDB-lite"/>
    </source>
</evidence>
<dbReference type="AlphaFoldDB" id="A0A067KTP8"/>
<evidence type="ECO:0000256" key="5">
    <source>
        <dbReference type="ARBA" id="ARBA00022741"/>
    </source>
</evidence>
<dbReference type="InterPro" id="IPR017441">
    <property type="entry name" value="Protein_kinase_ATP_BS"/>
</dbReference>
<keyword evidence="5 10" id="KW-0547">Nucleotide-binding</keyword>
<dbReference type="InterPro" id="IPR001245">
    <property type="entry name" value="Ser-Thr/Tyr_kinase_cat_dom"/>
</dbReference>
<dbReference type="Proteomes" id="UP000027138">
    <property type="component" value="Unassembled WGS sequence"/>
</dbReference>
<dbReference type="GO" id="GO:0005524">
    <property type="term" value="F:ATP binding"/>
    <property type="evidence" value="ECO:0007669"/>
    <property type="project" value="UniProtKB-UniRule"/>
</dbReference>
<comment type="catalytic activity">
    <reaction evidence="8">
        <text>L-threonyl-[protein] + ATP = O-phospho-L-threonyl-[protein] + ADP + H(+)</text>
        <dbReference type="Rhea" id="RHEA:46608"/>
        <dbReference type="Rhea" id="RHEA-COMP:11060"/>
        <dbReference type="Rhea" id="RHEA-COMP:11605"/>
        <dbReference type="ChEBI" id="CHEBI:15378"/>
        <dbReference type="ChEBI" id="CHEBI:30013"/>
        <dbReference type="ChEBI" id="CHEBI:30616"/>
        <dbReference type="ChEBI" id="CHEBI:61977"/>
        <dbReference type="ChEBI" id="CHEBI:456216"/>
        <dbReference type="EC" id="2.7.11.1"/>
    </reaction>
</comment>
<evidence type="ECO:0000256" key="3">
    <source>
        <dbReference type="ARBA" id="ARBA00022475"/>
    </source>
</evidence>
<evidence type="ECO:0000256" key="2">
    <source>
        <dbReference type="ARBA" id="ARBA00012513"/>
    </source>
</evidence>
<dbReference type="InterPro" id="IPR011009">
    <property type="entry name" value="Kinase-like_dom_sf"/>
</dbReference>
<accession>A0A067KTP8</accession>
<evidence type="ECO:0000259" key="12">
    <source>
        <dbReference type="PROSITE" id="PS50011"/>
    </source>
</evidence>
<dbReference type="PROSITE" id="PS50011">
    <property type="entry name" value="PROTEIN_KINASE_DOM"/>
    <property type="match status" value="1"/>
</dbReference>
<evidence type="ECO:0000313" key="13">
    <source>
        <dbReference type="EMBL" id="KDP35640.1"/>
    </source>
</evidence>
<keyword evidence="3" id="KW-0472">Membrane</keyword>
<sequence>MGLSVSSGISAYTPNTGVNSRSVSRNGKNPSTSSEGEILQSRDLKKFDFNELKIATRNFRQDSVIGQGAFGKVFKGWIDEHLLTPIKSSSGVAIAVKRLEQESARGHKEWLTEVIYLGKLRHPNLVKLIGYCCEDDHRLLVYEFMSRGSLNNHLFRRGFEPLSWDIRMKVALGAAKGLAFLHSVDVNVIYRNFNTSDVLLDSNYNPKLSDFGLVRGGPTDDKSHVSTAVRGTSGWHLAPEYVVTGHLSVKSDVYSFGVVLLEMVSGRRAMDNNRPPGQENLVEWAKLYLTNKRRFLSFLDPRLDGQHFLRTAQKLVNLALHCLNSEPKFRPDMDDVVMILERLQESN</sequence>
<evidence type="ECO:0000256" key="6">
    <source>
        <dbReference type="ARBA" id="ARBA00022777"/>
    </source>
</evidence>
<comment type="subcellular location">
    <subcellularLocation>
        <location evidence="1">Cell membrane</location>
    </subcellularLocation>
</comment>
<name>A0A067KTP8_JATCU</name>
<dbReference type="OrthoDB" id="4062651at2759"/>
<dbReference type="SUPFAM" id="SSF56112">
    <property type="entry name" value="Protein kinase-like (PK-like)"/>
    <property type="match status" value="1"/>
</dbReference>
<evidence type="ECO:0000256" key="8">
    <source>
        <dbReference type="ARBA" id="ARBA00047899"/>
    </source>
</evidence>
<dbReference type="Pfam" id="PF07714">
    <property type="entry name" value="PK_Tyr_Ser-Thr"/>
    <property type="match status" value="1"/>
</dbReference>
<feature type="domain" description="Protein kinase" evidence="12">
    <location>
        <begin position="59"/>
        <end position="343"/>
    </location>
</feature>
<evidence type="ECO:0000256" key="1">
    <source>
        <dbReference type="ARBA" id="ARBA00004236"/>
    </source>
</evidence>
<dbReference type="GO" id="GO:0004674">
    <property type="term" value="F:protein serine/threonine kinase activity"/>
    <property type="evidence" value="ECO:0007669"/>
    <property type="project" value="UniProtKB-EC"/>
</dbReference>
<dbReference type="InterPro" id="IPR050823">
    <property type="entry name" value="Plant_Ser_Thr_Prot_Kinase"/>
</dbReference>
<dbReference type="FunFam" id="1.10.510.10:FF:000095">
    <property type="entry name" value="protein STRUBBELIG-RECEPTOR FAMILY 8"/>
    <property type="match status" value="1"/>
</dbReference>
<organism evidence="13 14">
    <name type="scientific">Jatropha curcas</name>
    <name type="common">Barbados nut</name>
    <dbReference type="NCBI Taxonomy" id="180498"/>
    <lineage>
        <taxon>Eukaryota</taxon>
        <taxon>Viridiplantae</taxon>
        <taxon>Streptophyta</taxon>
        <taxon>Embryophyta</taxon>
        <taxon>Tracheophyta</taxon>
        <taxon>Spermatophyta</taxon>
        <taxon>Magnoliopsida</taxon>
        <taxon>eudicotyledons</taxon>
        <taxon>Gunneridae</taxon>
        <taxon>Pentapetalae</taxon>
        <taxon>rosids</taxon>
        <taxon>fabids</taxon>
        <taxon>Malpighiales</taxon>
        <taxon>Euphorbiaceae</taxon>
        <taxon>Crotonoideae</taxon>
        <taxon>Jatropheae</taxon>
        <taxon>Jatropha</taxon>
    </lineage>
</organism>
<evidence type="ECO:0000256" key="10">
    <source>
        <dbReference type="PROSITE-ProRule" id="PRU10141"/>
    </source>
</evidence>
<evidence type="ECO:0000256" key="9">
    <source>
        <dbReference type="ARBA" id="ARBA00048679"/>
    </source>
</evidence>
<dbReference type="EMBL" id="KK914482">
    <property type="protein sequence ID" value="KDP35640.1"/>
    <property type="molecule type" value="Genomic_DNA"/>
</dbReference>
<reference evidence="13 14" key="1">
    <citation type="journal article" date="2014" name="PLoS ONE">
        <title>Global Analysis of Gene Expression Profiles in Physic Nut (Jatropha curcas L.) Seedlings Exposed to Salt Stress.</title>
        <authorList>
            <person name="Zhang L."/>
            <person name="Zhang C."/>
            <person name="Wu P."/>
            <person name="Chen Y."/>
            <person name="Li M."/>
            <person name="Jiang H."/>
            <person name="Wu G."/>
        </authorList>
    </citation>
    <scope>NUCLEOTIDE SEQUENCE [LARGE SCALE GENOMIC DNA]</scope>
    <source>
        <strain evidence="14">cv. GZQX0401</strain>
        <tissue evidence="13">Young leaves</tissue>
    </source>
</reference>
<feature type="binding site" evidence="10">
    <location>
        <position position="97"/>
    </location>
    <ligand>
        <name>ATP</name>
        <dbReference type="ChEBI" id="CHEBI:30616"/>
    </ligand>
</feature>
<dbReference type="InterPro" id="IPR000719">
    <property type="entry name" value="Prot_kinase_dom"/>
</dbReference>
<feature type="region of interest" description="Disordered" evidence="11">
    <location>
        <begin position="16"/>
        <end position="37"/>
    </location>
</feature>
<keyword evidence="3" id="KW-1003">Cell membrane</keyword>
<dbReference type="PROSITE" id="PS00107">
    <property type="entry name" value="PROTEIN_KINASE_ATP"/>
    <property type="match status" value="1"/>
</dbReference>
<keyword evidence="6" id="KW-0418">Kinase</keyword>
<evidence type="ECO:0000256" key="4">
    <source>
        <dbReference type="ARBA" id="ARBA00022679"/>
    </source>
</evidence>
<proteinExistence type="predicted"/>
<dbReference type="EC" id="2.7.11.1" evidence="2"/>
<comment type="catalytic activity">
    <reaction evidence="9">
        <text>L-seryl-[protein] + ATP = O-phospho-L-seryl-[protein] + ADP + H(+)</text>
        <dbReference type="Rhea" id="RHEA:17989"/>
        <dbReference type="Rhea" id="RHEA-COMP:9863"/>
        <dbReference type="Rhea" id="RHEA-COMP:11604"/>
        <dbReference type="ChEBI" id="CHEBI:15378"/>
        <dbReference type="ChEBI" id="CHEBI:29999"/>
        <dbReference type="ChEBI" id="CHEBI:30616"/>
        <dbReference type="ChEBI" id="CHEBI:83421"/>
        <dbReference type="ChEBI" id="CHEBI:456216"/>
        <dbReference type="EC" id="2.7.11.1"/>
    </reaction>
</comment>
<protein>
    <recommendedName>
        <fullName evidence="2">non-specific serine/threonine protein kinase</fullName>
        <ecNumber evidence="2">2.7.11.1</ecNumber>
    </recommendedName>
</protein>
<dbReference type="CDD" id="cd14066">
    <property type="entry name" value="STKc_IRAK"/>
    <property type="match status" value="1"/>
</dbReference>
<dbReference type="PIRSF" id="PIRSF000654">
    <property type="entry name" value="Integrin-linked_kinase"/>
    <property type="match status" value="1"/>
</dbReference>
<gene>
    <name evidence="13" type="ORF">JCGZ_09078</name>
</gene>
<dbReference type="Gene3D" id="3.30.200.20">
    <property type="entry name" value="Phosphorylase Kinase, domain 1"/>
    <property type="match status" value="1"/>
</dbReference>
<dbReference type="GO" id="GO:0005886">
    <property type="term" value="C:plasma membrane"/>
    <property type="evidence" value="ECO:0007669"/>
    <property type="project" value="UniProtKB-SubCell"/>
</dbReference>
<feature type="compositionally biased region" description="Polar residues" evidence="11">
    <location>
        <begin position="16"/>
        <end position="35"/>
    </location>
</feature>
<dbReference type="Gene3D" id="1.10.510.10">
    <property type="entry name" value="Transferase(Phosphotransferase) domain 1"/>
    <property type="match status" value="1"/>
</dbReference>